<dbReference type="RefSeq" id="WP_008381208.1">
    <property type="nucleotide sequence ID" value="NZ_BAOP01000034.1"/>
</dbReference>
<dbReference type="AlphaFoldDB" id="M3TIV2"/>
<protein>
    <submittedName>
        <fullName evidence="1">Uncharacterized protein</fullName>
    </submittedName>
</protein>
<evidence type="ECO:0000313" key="2">
    <source>
        <dbReference type="Proteomes" id="UP000035009"/>
    </source>
</evidence>
<dbReference type="OrthoDB" id="4772769at2"/>
<accession>M3TIV2</accession>
<dbReference type="eggNOG" id="ENOG5031CVH">
    <property type="taxonomic scope" value="Bacteria"/>
</dbReference>
<evidence type="ECO:0000313" key="1">
    <source>
        <dbReference type="EMBL" id="GAC81456.1"/>
    </source>
</evidence>
<dbReference type="InterPro" id="IPR053847">
    <property type="entry name" value="DUF6928"/>
</dbReference>
<reference evidence="1 2" key="1">
    <citation type="submission" date="2013-02" db="EMBL/GenBank/DDBJ databases">
        <title>Whole genome shotgun sequence of Gordonia malaquae NBRC 108250.</title>
        <authorList>
            <person name="Yoshida I."/>
            <person name="Hosoyama A."/>
            <person name="Tsuchikane K."/>
            <person name="Ando Y."/>
            <person name="Baba S."/>
            <person name="Ohji S."/>
            <person name="Hamada M."/>
            <person name="Tamura T."/>
            <person name="Yamazoe A."/>
            <person name="Yamazaki S."/>
            <person name="Fujita N."/>
        </authorList>
    </citation>
    <scope>NUCLEOTIDE SEQUENCE [LARGE SCALE GENOMIC DNA]</scope>
    <source>
        <strain evidence="1 2">NBRC 108250</strain>
    </source>
</reference>
<dbReference type="Pfam" id="PF21997">
    <property type="entry name" value="DUF6928"/>
    <property type="match status" value="1"/>
</dbReference>
<dbReference type="STRING" id="410332.SAMN04488550_0991"/>
<keyword evidence="2" id="KW-1185">Reference proteome</keyword>
<sequence length="267" mass="28849">MFVHTTTLWLVACPDPAEQLRRGVVADPDRTDEFIRRAFVDSSPSAVASTDLSALATAGDDEVFAGHFGDLAVLAGRSLSTTSPAELTEFVAGLAPDRTVLLLSLNPETSSGTFARWENGRLVRSFAASPATIHDDQGLPYPFESEFWAGARPLQYLPDAEPDPLDLPFHPAELAEEANRRWLGFRFTPPSGVDDTALDRIPVYAYSIRPSGADWSPASRAPAREPAAVEGPADVEVTMPIKRVDDTAPASPTPGPISRYFGFRGRL</sequence>
<dbReference type="EMBL" id="BAOP01000034">
    <property type="protein sequence ID" value="GAC81456.1"/>
    <property type="molecule type" value="Genomic_DNA"/>
</dbReference>
<dbReference type="Proteomes" id="UP000035009">
    <property type="component" value="Unassembled WGS sequence"/>
</dbReference>
<gene>
    <name evidence="1" type="ORF">GM1_034_00430</name>
</gene>
<name>M3TIV2_GORML</name>
<proteinExistence type="predicted"/>
<organism evidence="1 2">
    <name type="scientific">Gordonia malaquae NBRC 108250</name>
    <dbReference type="NCBI Taxonomy" id="1223542"/>
    <lineage>
        <taxon>Bacteria</taxon>
        <taxon>Bacillati</taxon>
        <taxon>Actinomycetota</taxon>
        <taxon>Actinomycetes</taxon>
        <taxon>Mycobacteriales</taxon>
        <taxon>Gordoniaceae</taxon>
        <taxon>Gordonia</taxon>
    </lineage>
</organism>
<comment type="caution">
    <text evidence="1">The sequence shown here is derived from an EMBL/GenBank/DDBJ whole genome shotgun (WGS) entry which is preliminary data.</text>
</comment>